<organism evidence="1">
    <name type="scientific">Clastoptera arizonana</name>
    <name type="common">Arizona spittle bug</name>
    <dbReference type="NCBI Taxonomy" id="38151"/>
    <lineage>
        <taxon>Eukaryota</taxon>
        <taxon>Metazoa</taxon>
        <taxon>Ecdysozoa</taxon>
        <taxon>Arthropoda</taxon>
        <taxon>Hexapoda</taxon>
        <taxon>Insecta</taxon>
        <taxon>Pterygota</taxon>
        <taxon>Neoptera</taxon>
        <taxon>Paraneoptera</taxon>
        <taxon>Hemiptera</taxon>
        <taxon>Auchenorrhyncha</taxon>
        <taxon>Cercopoidea</taxon>
        <taxon>Clastopteridae</taxon>
        <taxon>Clastoptera</taxon>
    </lineage>
</organism>
<accession>A0A1B6C269</accession>
<proteinExistence type="predicted"/>
<dbReference type="AlphaFoldDB" id="A0A1B6C269"/>
<protein>
    <submittedName>
        <fullName evidence="1">Uncharacterized protein</fullName>
    </submittedName>
</protein>
<reference evidence="1" key="1">
    <citation type="submission" date="2015-12" db="EMBL/GenBank/DDBJ databases">
        <title>De novo transcriptome assembly of four potential Pierce s Disease insect vectors from Arizona vineyards.</title>
        <authorList>
            <person name="Tassone E.E."/>
        </authorList>
    </citation>
    <scope>NUCLEOTIDE SEQUENCE</scope>
</reference>
<dbReference type="EMBL" id="GEDC01029834">
    <property type="protein sequence ID" value="JAS07464.1"/>
    <property type="molecule type" value="Transcribed_RNA"/>
</dbReference>
<dbReference type="PANTHER" id="PTHR33480:SF1">
    <property type="entry name" value="TYR RECOMBINASE DOMAIN-CONTAINING PROTEIN"/>
    <property type="match status" value="1"/>
</dbReference>
<dbReference type="PANTHER" id="PTHR33480">
    <property type="entry name" value="SET DOMAIN-CONTAINING PROTEIN-RELATED"/>
    <property type="match status" value="1"/>
</dbReference>
<gene>
    <name evidence="1" type="ORF">g.4850</name>
</gene>
<sequence length="209" mass="23808">MSSPTNGEKGDYNHNKEVIATGEGELILVRRPTDTEKQMHTFEDYGLSTNCLGFMLKVHLWHHYKYSCQAKAIKENSNSVRVGSDALLAAGIRKSYSPEFEEKVIGKLTKDIVGKGCLNQEMLLRYGDYLFQKNLTIDSNQRAKNSRSAMRILLNLFLNLTDKLEKNASFKSKIHNIVEIFNPTLFNIVVDSVKEMCNFTHKNLKSQIT</sequence>
<name>A0A1B6C269_9HEMI</name>
<evidence type="ECO:0000313" key="1">
    <source>
        <dbReference type="EMBL" id="JAS07464.1"/>
    </source>
</evidence>